<feature type="region of interest" description="Disordered" evidence="1">
    <location>
        <begin position="1"/>
        <end position="401"/>
    </location>
</feature>
<reference evidence="2 3" key="1">
    <citation type="journal article" date="2018" name="Front. Microbiol.">
        <title>Prospects for Fungal Bioremediation of Acidic Radioactive Waste Sites: Characterization and Genome Sequence of Rhodotorula taiwanensis MD1149.</title>
        <authorList>
            <person name="Tkavc R."/>
            <person name="Matrosova V.Y."/>
            <person name="Grichenko O.E."/>
            <person name="Gostincar C."/>
            <person name="Volpe R.P."/>
            <person name="Klimenkova P."/>
            <person name="Gaidamakova E.K."/>
            <person name="Zhou C.E."/>
            <person name="Stewart B.J."/>
            <person name="Lyman M.G."/>
            <person name="Malfatti S.A."/>
            <person name="Rubinfeld B."/>
            <person name="Courtot M."/>
            <person name="Singh J."/>
            <person name="Dalgard C.L."/>
            <person name="Hamilton T."/>
            <person name="Frey K.G."/>
            <person name="Gunde-Cimerman N."/>
            <person name="Dugan L."/>
            <person name="Daly M.J."/>
        </authorList>
    </citation>
    <scope>NUCLEOTIDE SEQUENCE [LARGE SCALE GENOMIC DNA]</scope>
    <source>
        <strain evidence="2 3">MD1149</strain>
    </source>
</reference>
<feature type="compositionally biased region" description="Low complexity" evidence="1">
    <location>
        <begin position="324"/>
        <end position="353"/>
    </location>
</feature>
<feature type="compositionally biased region" description="Acidic residues" evidence="1">
    <location>
        <begin position="148"/>
        <end position="176"/>
    </location>
</feature>
<dbReference type="EMBL" id="PJQD01000086">
    <property type="protein sequence ID" value="POY71145.1"/>
    <property type="molecule type" value="Genomic_DNA"/>
</dbReference>
<feature type="region of interest" description="Disordered" evidence="1">
    <location>
        <begin position="451"/>
        <end position="525"/>
    </location>
</feature>
<feature type="region of interest" description="Disordered" evidence="1">
    <location>
        <begin position="540"/>
        <end position="567"/>
    </location>
</feature>
<organism evidence="2 3">
    <name type="scientific">Rhodotorula taiwanensis</name>
    <dbReference type="NCBI Taxonomy" id="741276"/>
    <lineage>
        <taxon>Eukaryota</taxon>
        <taxon>Fungi</taxon>
        <taxon>Dikarya</taxon>
        <taxon>Basidiomycota</taxon>
        <taxon>Pucciniomycotina</taxon>
        <taxon>Microbotryomycetes</taxon>
        <taxon>Sporidiobolales</taxon>
        <taxon>Sporidiobolaceae</taxon>
        <taxon>Rhodotorula</taxon>
    </lineage>
</organism>
<feature type="compositionally biased region" description="Pro residues" evidence="1">
    <location>
        <begin position="550"/>
        <end position="564"/>
    </location>
</feature>
<accession>A0A2S5B312</accession>
<feature type="compositionally biased region" description="Low complexity" evidence="1">
    <location>
        <begin position="29"/>
        <end position="57"/>
    </location>
</feature>
<feature type="compositionally biased region" description="Polar residues" evidence="1">
    <location>
        <begin position="65"/>
        <end position="75"/>
    </location>
</feature>
<dbReference type="OrthoDB" id="2804493at2759"/>
<evidence type="ECO:0000256" key="1">
    <source>
        <dbReference type="SAM" id="MobiDB-lite"/>
    </source>
</evidence>
<dbReference type="STRING" id="741276.A0A2S5B312"/>
<protein>
    <submittedName>
        <fullName evidence="2">Uncharacterized protein</fullName>
    </submittedName>
</protein>
<feature type="compositionally biased region" description="Basic residues" evidence="1">
    <location>
        <begin position="102"/>
        <end position="111"/>
    </location>
</feature>
<evidence type="ECO:0000313" key="3">
    <source>
        <dbReference type="Proteomes" id="UP000237144"/>
    </source>
</evidence>
<feature type="compositionally biased region" description="Pro residues" evidence="1">
    <location>
        <begin position="456"/>
        <end position="477"/>
    </location>
</feature>
<sequence>MSLVEPNPQTGSERRKQRGLRGFFQKYFTSYPHTPASSAPASRTSPASSTRASTRGAPGLGLASGSPSHSPTASRPVTPLRSHHPPSGVTVADRPITQPRPERRRRRRRRTQSPVGLPIYSERPTEDEMSLFKSHDDAFGPTRIVVGIDEEDDEEGVEEISDDEDGDGRSDEDQEDLGGGGAGAQDEENEGEGADSFFAMPPRQSFETTHGMPNYSRRRSSGTAAAGNEDAGARPTIRGRPRAVSEPLGHQLTQQTTRSSLARSAATNNSNSPYLHGSSSPFASRSGLIELPPRPPSPPQAELAVSVSSTTSRFSFRPRHRPSRSSPVIPPSASSPVLPSSSSTSSFLGSGRPRSSTLQKLMSSTAGTSSASLAPPTAFETNSVGAGGGKSPYGSLGSRASSSQVSLGRRSISAPLANSFVHSSFVFPKTGPTPEQVAFISSRQAIGAYGYGAGASPPPPLSNSPPPNGSALPPPPEGFGTTDGHASSDGLIAPVPVRGRARSGSSASQMSAGASPLSREVRADAPPPVLATAVLDSYSTGACRSSGAPGPEPATPLPVLPPLSPLEGFSDLTLAFENRVEAFERVADTEDPTGGESAPRRRPPDITTSAPTPTASAAPSPRLPSRTSFAAEESS</sequence>
<feature type="compositionally biased region" description="Low complexity" evidence="1">
    <location>
        <begin position="306"/>
        <end position="315"/>
    </location>
</feature>
<feature type="compositionally biased region" description="Low complexity" evidence="1">
    <location>
        <begin position="607"/>
        <end position="628"/>
    </location>
</feature>
<feature type="compositionally biased region" description="Polar residues" evidence="1">
    <location>
        <begin position="251"/>
        <end position="283"/>
    </location>
</feature>
<feature type="region of interest" description="Disordered" evidence="1">
    <location>
        <begin position="583"/>
        <end position="635"/>
    </location>
</feature>
<gene>
    <name evidence="2" type="ORF">BMF94_5902</name>
</gene>
<feature type="compositionally biased region" description="Low complexity" evidence="1">
    <location>
        <begin position="502"/>
        <end position="515"/>
    </location>
</feature>
<keyword evidence="3" id="KW-1185">Reference proteome</keyword>
<comment type="caution">
    <text evidence="2">The sequence shown here is derived from an EMBL/GenBank/DDBJ whole genome shotgun (WGS) entry which is preliminary data.</text>
</comment>
<dbReference type="AlphaFoldDB" id="A0A2S5B312"/>
<feature type="compositionally biased region" description="Low complexity" evidence="1">
    <location>
        <begin position="363"/>
        <end position="378"/>
    </location>
</feature>
<dbReference type="Proteomes" id="UP000237144">
    <property type="component" value="Unassembled WGS sequence"/>
</dbReference>
<name>A0A2S5B312_9BASI</name>
<evidence type="ECO:0000313" key="2">
    <source>
        <dbReference type="EMBL" id="POY71145.1"/>
    </source>
</evidence>
<proteinExistence type="predicted"/>